<dbReference type="Gene3D" id="1.10.3720.10">
    <property type="entry name" value="MetI-like"/>
    <property type="match status" value="1"/>
</dbReference>
<dbReference type="PROSITE" id="PS50928">
    <property type="entry name" value="ABC_TM1"/>
    <property type="match status" value="1"/>
</dbReference>
<dbReference type="Proteomes" id="UP000198362">
    <property type="component" value="Unassembled WGS sequence"/>
</dbReference>
<sequence length="322" mass="35349">MAVLETTARDQRAAGEATRRRKNARRTTNPYSPAHRGDAKLAWVLIAPALVGFAVFAAYPTLRGIYLSFTDFAVLSPPEWIGLDNYRQLLHDEVFWSSLGVTVYFVLLSVTLSLIVSVVTAAVLHRLTSSTVVRGLIILPFLISAVVAGTVWWWMLDSQLGIVNIVIKAFGGDGIQFLTSRDWAIPSVALINVWKQMGYTSIIIFAGLQTIPPTIYEAGRVDGASELRMFRTLTLPLLRPILALVVVLNVIGAFQVFDIISVTTKGGPANASNVLQMYIYSKAFGQFDFGYAAAMSLALFVILIAITFLQMRLLRASESDTN</sequence>
<evidence type="ECO:0000256" key="5">
    <source>
        <dbReference type="ARBA" id="ARBA00022989"/>
    </source>
</evidence>
<evidence type="ECO:0000256" key="6">
    <source>
        <dbReference type="ARBA" id="ARBA00023136"/>
    </source>
</evidence>
<dbReference type="PANTHER" id="PTHR30193">
    <property type="entry name" value="ABC TRANSPORTER PERMEASE PROTEIN"/>
    <property type="match status" value="1"/>
</dbReference>
<dbReference type="RefSeq" id="WP_089252027.1">
    <property type="nucleotide sequence ID" value="NZ_FZPH01000009.1"/>
</dbReference>
<proteinExistence type="inferred from homology"/>
<feature type="transmembrane region" description="Helical" evidence="7">
    <location>
        <begin position="101"/>
        <end position="124"/>
    </location>
</feature>
<dbReference type="PANTHER" id="PTHR30193:SF41">
    <property type="entry name" value="DIACETYLCHITOBIOSE UPTAKE SYSTEM PERMEASE PROTEIN NGCF"/>
    <property type="match status" value="1"/>
</dbReference>
<name>A0A239NLH2_9ACTN</name>
<dbReference type="CDD" id="cd06261">
    <property type="entry name" value="TM_PBP2"/>
    <property type="match status" value="1"/>
</dbReference>
<comment type="subcellular location">
    <subcellularLocation>
        <location evidence="1 7">Cell membrane</location>
        <topology evidence="1 7">Multi-pass membrane protein</topology>
    </subcellularLocation>
</comment>
<keyword evidence="11" id="KW-1185">Reference proteome</keyword>
<evidence type="ECO:0000313" key="11">
    <source>
        <dbReference type="Proteomes" id="UP000198362"/>
    </source>
</evidence>
<feature type="transmembrane region" description="Helical" evidence="7">
    <location>
        <begin position="136"/>
        <end position="155"/>
    </location>
</feature>
<keyword evidence="3" id="KW-1003">Cell membrane</keyword>
<reference evidence="10 11" key="1">
    <citation type="submission" date="2017-06" db="EMBL/GenBank/DDBJ databases">
        <authorList>
            <person name="Kim H.J."/>
            <person name="Triplett B.A."/>
        </authorList>
    </citation>
    <scope>NUCLEOTIDE SEQUENCE [LARGE SCALE GENOMIC DNA]</scope>
    <source>
        <strain evidence="10 11">CGMCC 4.5593</strain>
    </source>
</reference>
<dbReference type="InterPro" id="IPR035906">
    <property type="entry name" value="MetI-like_sf"/>
</dbReference>
<dbReference type="SUPFAM" id="SSF161098">
    <property type="entry name" value="MetI-like"/>
    <property type="match status" value="1"/>
</dbReference>
<evidence type="ECO:0000256" key="4">
    <source>
        <dbReference type="ARBA" id="ARBA00022692"/>
    </source>
</evidence>
<dbReference type="GO" id="GO:0055085">
    <property type="term" value="P:transmembrane transport"/>
    <property type="evidence" value="ECO:0007669"/>
    <property type="project" value="InterPro"/>
</dbReference>
<keyword evidence="4 7" id="KW-0812">Transmembrane</keyword>
<evidence type="ECO:0000256" key="1">
    <source>
        <dbReference type="ARBA" id="ARBA00004651"/>
    </source>
</evidence>
<feature type="transmembrane region" description="Helical" evidence="7">
    <location>
        <begin position="197"/>
        <end position="216"/>
    </location>
</feature>
<gene>
    <name evidence="10" type="ORF">SAMN05421812_109193</name>
</gene>
<protein>
    <submittedName>
        <fullName evidence="10">Multiple sugar transport system permease protein</fullName>
    </submittedName>
</protein>
<evidence type="ECO:0000256" key="7">
    <source>
        <dbReference type="RuleBase" id="RU363032"/>
    </source>
</evidence>
<feature type="region of interest" description="Disordered" evidence="8">
    <location>
        <begin position="1"/>
        <end position="34"/>
    </location>
</feature>
<feature type="domain" description="ABC transmembrane type-1" evidence="9">
    <location>
        <begin position="99"/>
        <end position="310"/>
    </location>
</feature>
<evidence type="ECO:0000256" key="2">
    <source>
        <dbReference type="ARBA" id="ARBA00022448"/>
    </source>
</evidence>
<comment type="similarity">
    <text evidence="7">Belongs to the binding-protein-dependent transport system permease family.</text>
</comment>
<feature type="transmembrane region" description="Helical" evidence="7">
    <location>
        <begin position="41"/>
        <end position="59"/>
    </location>
</feature>
<evidence type="ECO:0000256" key="8">
    <source>
        <dbReference type="SAM" id="MobiDB-lite"/>
    </source>
</evidence>
<dbReference type="InterPro" id="IPR000515">
    <property type="entry name" value="MetI-like"/>
</dbReference>
<accession>A0A239NLH2</accession>
<keyword evidence="2 7" id="KW-0813">Transport</keyword>
<evidence type="ECO:0000313" key="10">
    <source>
        <dbReference type="EMBL" id="SNT55244.1"/>
    </source>
</evidence>
<keyword evidence="6 7" id="KW-0472">Membrane</keyword>
<dbReference type="OrthoDB" id="4053402at2"/>
<dbReference type="InterPro" id="IPR051393">
    <property type="entry name" value="ABC_transporter_permease"/>
</dbReference>
<keyword evidence="5 7" id="KW-1133">Transmembrane helix</keyword>
<dbReference type="Pfam" id="PF00528">
    <property type="entry name" value="BPD_transp_1"/>
    <property type="match status" value="1"/>
</dbReference>
<keyword evidence="10" id="KW-0762">Sugar transport</keyword>
<dbReference type="AlphaFoldDB" id="A0A239NLH2"/>
<evidence type="ECO:0000256" key="3">
    <source>
        <dbReference type="ARBA" id="ARBA00022475"/>
    </source>
</evidence>
<organism evidence="10 11">
    <name type="scientific">Asanoa hainanensis</name>
    <dbReference type="NCBI Taxonomy" id="560556"/>
    <lineage>
        <taxon>Bacteria</taxon>
        <taxon>Bacillati</taxon>
        <taxon>Actinomycetota</taxon>
        <taxon>Actinomycetes</taxon>
        <taxon>Micromonosporales</taxon>
        <taxon>Micromonosporaceae</taxon>
        <taxon>Asanoa</taxon>
    </lineage>
</organism>
<feature type="transmembrane region" description="Helical" evidence="7">
    <location>
        <begin position="237"/>
        <end position="257"/>
    </location>
</feature>
<feature type="transmembrane region" description="Helical" evidence="7">
    <location>
        <begin position="289"/>
        <end position="309"/>
    </location>
</feature>
<dbReference type="EMBL" id="FZPH01000009">
    <property type="protein sequence ID" value="SNT55244.1"/>
    <property type="molecule type" value="Genomic_DNA"/>
</dbReference>
<dbReference type="GO" id="GO:0005886">
    <property type="term" value="C:plasma membrane"/>
    <property type="evidence" value="ECO:0007669"/>
    <property type="project" value="UniProtKB-SubCell"/>
</dbReference>
<evidence type="ECO:0000259" key="9">
    <source>
        <dbReference type="PROSITE" id="PS50928"/>
    </source>
</evidence>